<evidence type="ECO:0008006" key="4">
    <source>
        <dbReference type="Google" id="ProtNLM"/>
    </source>
</evidence>
<organism evidence="2 3">
    <name type="scientific">Chryseobacterium potabilaquae</name>
    <dbReference type="NCBI Taxonomy" id="2675057"/>
    <lineage>
        <taxon>Bacteria</taxon>
        <taxon>Pseudomonadati</taxon>
        <taxon>Bacteroidota</taxon>
        <taxon>Flavobacteriia</taxon>
        <taxon>Flavobacteriales</taxon>
        <taxon>Weeksellaceae</taxon>
        <taxon>Chryseobacterium group</taxon>
        <taxon>Chryseobacterium</taxon>
    </lineage>
</organism>
<feature type="transmembrane region" description="Helical" evidence="1">
    <location>
        <begin position="268"/>
        <end position="288"/>
    </location>
</feature>
<evidence type="ECO:0000256" key="1">
    <source>
        <dbReference type="SAM" id="Phobius"/>
    </source>
</evidence>
<proteinExistence type="predicted"/>
<dbReference type="AlphaFoldDB" id="A0A6N4X3T0"/>
<feature type="transmembrane region" description="Helical" evidence="1">
    <location>
        <begin position="325"/>
        <end position="343"/>
    </location>
</feature>
<reference evidence="2 3" key="1">
    <citation type="submission" date="2020-01" db="EMBL/GenBank/DDBJ databases">
        <authorList>
            <person name="Rodrigo-Torres L."/>
            <person name="Arahal R. D."/>
            <person name="Lucena T."/>
        </authorList>
    </citation>
    <scope>NUCLEOTIDE SEQUENCE [LARGE SCALE GENOMIC DNA]</scope>
    <source>
        <strain evidence="2 3">CECT 9293</strain>
    </source>
</reference>
<dbReference type="Proteomes" id="UP000445144">
    <property type="component" value="Unassembled WGS sequence"/>
</dbReference>
<sequence length="356" mass="42204">MVYYIVFIFSGILSFVAELKYKKIICIILAIILSLFAGSRIGIDRDYYMYLKNFRYVEPTFSVFLEKNHLEWCMFFIPDFFRQFYNSNMDVAKACFVFFATLGVSLKIRAIAKYSEYIFLSVILYFGNLFLMHEMTTIRAGIAAGFFLLSIKNIEQKEHLQFFIKLLLCFFFHSSSILYILPWMCYTFRVPIKYYYYVIIISIVLVVFNINLITILLLDKIFPKVEYYIKAMEWMKEGKVNVLNFKMLFAMIIVAIFSMFYSTLKERFIYFDLLFKIHIISICLFLILSVSGAQVFSTRAFEMYSVVQILLYPMIVHIFPDKMKIIGWALIVVFSCIQTFYLIDVADIFKAYDSWL</sequence>
<feature type="transmembrane region" description="Helical" evidence="1">
    <location>
        <begin position="194"/>
        <end position="219"/>
    </location>
</feature>
<dbReference type="EMBL" id="CACVBR010000002">
    <property type="protein sequence ID" value="CAA7193879.1"/>
    <property type="molecule type" value="Genomic_DNA"/>
</dbReference>
<name>A0A6N4X3T0_9FLAO</name>
<feature type="transmembrane region" description="Helical" evidence="1">
    <location>
        <begin position="162"/>
        <end position="182"/>
    </location>
</feature>
<evidence type="ECO:0000313" key="2">
    <source>
        <dbReference type="EMBL" id="CAA7193879.1"/>
    </source>
</evidence>
<feature type="transmembrane region" description="Helical" evidence="1">
    <location>
        <begin position="240"/>
        <end position="262"/>
    </location>
</feature>
<evidence type="ECO:0000313" key="3">
    <source>
        <dbReference type="Proteomes" id="UP000445144"/>
    </source>
</evidence>
<keyword evidence="1" id="KW-0472">Membrane</keyword>
<dbReference type="Pfam" id="PF14897">
    <property type="entry name" value="EpsG"/>
    <property type="match status" value="1"/>
</dbReference>
<feature type="transmembrane region" description="Helical" evidence="1">
    <location>
        <begin position="300"/>
        <end position="319"/>
    </location>
</feature>
<dbReference type="RefSeq" id="WP_228455436.1">
    <property type="nucleotide sequence ID" value="NZ_CACVBR010000002.1"/>
</dbReference>
<keyword evidence="3" id="KW-1185">Reference proteome</keyword>
<protein>
    <recommendedName>
        <fullName evidence="4">EpsG family protein</fullName>
    </recommendedName>
</protein>
<keyword evidence="1" id="KW-0812">Transmembrane</keyword>
<accession>A0A6N4X3T0</accession>
<feature type="transmembrane region" description="Helical" evidence="1">
    <location>
        <begin position="117"/>
        <end position="150"/>
    </location>
</feature>
<keyword evidence="1" id="KW-1133">Transmembrane helix</keyword>
<gene>
    <name evidence="2" type="ORF">CHRY9293_00258</name>
</gene>
<feature type="transmembrane region" description="Helical" evidence="1">
    <location>
        <begin position="21"/>
        <end position="43"/>
    </location>
</feature>
<dbReference type="InterPro" id="IPR049458">
    <property type="entry name" value="EpsG-like"/>
</dbReference>